<gene>
    <name evidence="1" type="ORF">JCGZ_10427</name>
</gene>
<protein>
    <submittedName>
        <fullName evidence="1">Uncharacterized protein</fullName>
    </submittedName>
</protein>
<accession>A0A067KHV6</accession>
<keyword evidence="2" id="KW-1185">Reference proteome</keyword>
<organism evidence="1 2">
    <name type="scientific">Jatropha curcas</name>
    <name type="common">Barbados nut</name>
    <dbReference type="NCBI Taxonomy" id="180498"/>
    <lineage>
        <taxon>Eukaryota</taxon>
        <taxon>Viridiplantae</taxon>
        <taxon>Streptophyta</taxon>
        <taxon>Embryophyta</taxon>
        <taxon>Tracheophyta</taxon>
        <taxon>Spermatophyta</taxon>
        <taxon>Magnoliopsida</taxon>
        <taxon>eudicotyledons</taxon>
        <taxon>Gunneridae</taxon>
        <taxon>Pentapetalae</taxon>
        <taxon>rosids</taxon>
        <taxon>fabids</taxon>
        <taxon>Malpighiales</taxon>
        <taxon>Euphorbiaceae</taxon>
        <taxon>Crotonoideae</taxon>
        <taxon>Jatropheae</taxon>
        <taxon>Jatropha</taxon>
    </lineage>
</organism>
<reference evidence="1 2" key="1">
    <citation type="journal article" date="2014" name="PLoS ONE">
        <title>Global Analysis of Gene Expression Profiles in Physic Nut (Jatropha curcas L.) Seedlings Exposed to Salt Stress.</title>
        <authorList>
            <person name="Zhang L."/>
            <person name="Zhang C."/>
            <person name="Wu P."/>
            <person name="Chen Y."/>
            <person name="Li M."/>
            <person name="Jiang H."/>
            <person name="Wu G."/>
        </authorList>
    </citation>
    <scope>NUCLEOTIDE SEQUENCE [LARGE SCALE GENOMIC DNA]</scope>
    <source>
        <strain evidence="2">cv. GZQX0401</strain>
        <tissue evidence="1">Young leaves</tissue>
    </source>
</reference>
<evidence type="ECO:0000313" key="1">
    <source>
        <dbReference type="EMBL" id="KDP35791.1"/>
    </source>
</evidence>
<dbReference type="EMBL" id="KK914476">
    <property type="protein sequence ID" value="KDP35791.1"/>
    <property type="molecule type" value="Genomic_DNA"/>
</dbReference>
<proteinExistence type="predicted"/>
<sequence length="198" mass="22835">MGQTQCARQMDTWLEFGPTAGPGRFSKALSGVKLASVSSTPAWASPSGLSFTFPCLLFLELLDRMEQSSMLLNIVFNRSHKHSHRERAIFLWWRRLVEAELKENRVREEKKYMLQFHYHLVDSSRRKAGGEGVAEGGSFELRHCKAVRREEKRESGVNGVERRLAFLAWWPETKRGKGERRSRATCWCLLLLQLLRGV</sequence>
<dbReference type="Proteomes" id="UP000027138">
    <property type="component" value="Unassembled WGS sequence"/>
</dbReference>
<dbReference type="AlphaFoldDB" id="A0A067KHV6"/>
<name>A0A067KHV6_JATCU</name>
<evidence type="ECO:0000313" key="2">
    <source>
        <dbReference type="Proteomes" id="UP000027138"/>
    </source>
</evidence>